<feature type="compositionally biased region" description="Pro residues" evidence="1">
    <location>
        <begin position="1"/>
        <end position="10"/>
    </location>
</feature>
<evidence type="ECO:0000313" key="2">
    <source>
        <dbReference type="EMBL" id="KAE8408464.1"/>
    </source>
</evidence>
<sequence>MMSPDTPPDSPQSSAAALLPSSLMAVHKDRFEAEFGREKRSERAHRPHVYEDTEWVEDDLEDRVQLIGSSLNRDMNRLNLLLQKDRNDARQISGWQARIDHLERELKASNAERDALRIALEESQSRSAQEKDIARHQETLQKQLSEMQNQVQTLNKKAECQAAMLTKKDTLLQKHTKASNLKAQKEKTQLEEALEKAKRRAADVQKNARNAESERDRTQKTLEETKKKLMSSRHKRSIVEDQCKTLEKQIKELKDELSKKKEKKRRYFW</sequence>
<dbReference type="AlphaFoldDB" id="A0A5N7DPV9"/>
<reference evidence="2 3" key="1">
    <citation type="submission" date="2019-04" db="EMBL/GenBank/DDBJ databases">
        <authorList>
            <consortium name="DOE Joint Genome Institute"/>
            <person name="Mondo S."/>
            <person name="Kjaerbolling I."/>
            <person name="Vesth T."/>
            <person name="Frisvad J.C."/>
            <person name="Nybo J.L."/>
            <person name="Theobald S."/>
            <person name="Kildgaard S."/>
            <person name="Isbrandt T."/>
            <person name="Kuo A."/>
            <person name="Sato A."/>
            <person name="Lyhne E.K."/>
            <person name="Kogle M.E."/>
            <person name="Wiebenga A."/>
            <person name="Kun R.S."/>
            <person name="Lubbers R.J."/>
            <person name="Makela M.R."/>
            <person name="Barry K."/>
            <person name="Chovatia M."/>
            <person name="Clum A."/>
            <person name="Daum C."/>
            <person name="Haridas S."/>
            <person name="He G."/>
            <person name="LaButti K."/>
            <person name="Lipzen A."/>
            <person name="Riley R."/>
            <person name="Salamov A."/>
            <person name="Simmons B.A."/>
            <person name="Magnuson J.K."/>
            <person name="Henrissat B."/>
            <person name="Mortensen U.H."/>
            <person name="Larsen T.O."/>
            <person name="Devries R.P."/>
            <person name="Grigoriev I.V."/>
            <person name="Machida M."/>
            <person name="Baker S.E."/>
            <person name="Andersen M.R."/>
            <person name="Cantor M.N."/>
            <person name="Hua S.X."/>
        </authorList>
    </citation>
    <scope>NUCLEOTIDE SEQUENCE [LARGE SCALE GENOMIC DNA]</scope>
    <source>
        <strain evidence="2 3">CBS 119388</strain>
    </source>
</reference>
<dbReference type="RefSeq" id="XP_031945783.1">
    <property type="nucleotide sequence ID" value="XM_032079374.1"/>
</dbReference>
<feature type="compositionally biased region" description="Low complexity" evidence="1">
    <location>
        <begin position="11"/>
        <end position="20"/>
    </location>
</feature>
<feature type="compositionally biased region" description="Basic and acidic residues" evidence="1">
    <location>
        <begin position="209"/>
        <end position="227"/>
    </location>
</feature>
<dbReference type="Proteomes" id="UP000325579">
    <property type="component" value="Unassembled WGS sequence"/>
</dbReference>
<evidence type="ECO:0000313" key="3">
    <source>
        <dbReference type="Proteomes" id="UP000325579"/>
    </source>
</evidence>
<evidence type="ECO:0000256" key="1">
    <source>
        <dbReference type="SAM" id="MobiDB-lite"/>
    </source>
</evidence>
<name>A0A5N7DPV9_9EURO</name>
<keyword evidence="3" id="KW-1185">Reference proteome</keyword>
<feature type="region of interest" description="Disordered" evidence="1">
    <location>
        <begin position="198"/>
        <end position="237"/>
    </location>
</feature>
<protein>
    <submittedName>
        <fullName evidence="2">Uncharacterized protein</fullName>
    </submittedName>
</protein>
<feature type="region of interest" description="Disordered" evidence="1">
    <location>
        <begin position="1"/>
        <end position="20"/>
    </location>
</feature>
<dbReference type="OrthoDB" id="4492366at2759"/>
<accession>A0A5N7DPV9</accession>
<organism evidence="2 3">
    <name type="scientific">Aspergillus pseudonomiae</name>
    <dbReference type="NCBI Taxonomy" id="1506151"/>
    <lineage>
        <taxon>Eukaryota</taxon>
        <taxon>Fungi</taxon>
        <taxon>Dikarya</taxon>
        <taxon>Ascomycota</taxon>
        <taxon>Pezizomycotina</taxon>
        <taxon>Eurotiomycetes</taxon>
        <taxon>Eurotiomycetidae</taxon>
        <taxon>Eurotiales</taxon>
        <taxon>Aspergillaceae</taxon>
        <taxon>Aspergillus</taxon>
        <taxon>Aspergillus subgen. Circumdati</taxon>
    </lineage>
</organism>
<proteinExistence type="predicted"/>
<gene>
    <name evidence="2" type="ORF">BDV37DRAFT_173514</name>
</gene>
<accession>A0A5N6ICT9</accession>
<dbReference type="EMBL" id="ML736743">
    <property type="protein sequence ID" value="KAE8408464.1"/>
    <property type="molecule type" value="Genomic_DNA"/>
</dbReference>
<dbReference type="GeneID" id="43664065"/>